<evidence type="ECO:0008006" key="2">
    <source>
        <dbReference type="Google" id="ProtNLM"/>
    </source>
</evidence>
<sequence>MKETNVTINVTLDENNIPEKIIWSAPDGGVSDFPAKAMLLSLWDSNNKESLKMDLWVKDMPVEEMKNFIFQTFMSMKNTLQKSTSDQNLTNLVDDFCKEFKRIIDIDKV</sequence>
<gene>
    <name evidence="1" type="ORF">METZ01_LOCUS26025</name>
</gene>
<name>A0A381Q1G2_9ZZZZ</name>
<evidence type="ECO:0000313" key="1">
    <source>
        <dbReference type="EMBL" id="SUZ73171.1"/>
    </source>
</evidence>
<protein>
    <recommendedName>
        <fullName evidence="2">Gliding motility protein GldC</fullName>
    </recommendedName>
</protein>
<reference evidence="1" key="1">
    <citation type="submission" date="2018-05" db="EMBL/GenBank/DDBJ databases">
        <authorList>
            <person name="Lanie J.A."/>
            <person name="Ng W.-L."/>
            <person name="Kazmierczak K.M."/>
            <person name="Andrzejewski T.M."/>
            <person name="Davidsen T.M."/>
            <person name="Wayne K.J."/>
            <person name="Tettelin H."/>
            <person name="Glass J.I."/>
            <person name="Rusch D."/>
            <person name="Podicherti R."/>
            <person name="Tsui H.-C.T."/>
            <person name="Winkler M.E."/>
        </authorList>
    </citation>
    <scope>NUCLEOTIDE SEQUENCE</scope>
</reference>
<organism evidence="1">
    <name type="scientific">marine metagenome</name>
    <dbReference type="NCBI Taxonomy" id="408172"/>
    <lineage>
        <taxon>unclassified sequences</taxon>
        <taxon>metagenomes</taxon>
        <taxon>ecological metagenomes</taxon>
    </lineage>
</organism>
<dbReference type="Pfam" id="PF19937">
    <property type="entry name" value="GldC-like"/>
    <property type="match status" value="1"/>
</dbReference>
<proteinExistence type="predicted"/>
<dbReference type="NCBIfam" id="TIGR03515">
    <property type="entry name" value="GldC"/>
    <property type="match status" value="1"/>
</dbReference>
<dbReference type="EMBL" id="UINC01001170">
    <property type="protein sequence ID" value="SUZ73171.1"/>
    <property type="molecule type" value="Genomic_DNA"/>
</dbReference>
<dbReference type="InterPro" id="IPR019854">
    <property type="entry name" value="Motility-assoc_prot_GldC"/>
</dbReference>
<accession>A0A381Q1G2</accession>
<dbReference type="AlphaFoldDB" id="A0A381Q1G2"/>